<accession>A0A1F6YA78</accession>
<dbReference type="STRING" id="1801797.A3G06_00115"/>
<dbReference type="InterPro" id="IPR056670">
    <property type="entry name" value="DUF7768"/>
</dbReference>
<name>A0A1F6YA78_9BACT</name>
<organism evidence="2 3">
    <name type="scientific">Candidatus Nomurabacteria bacterium RIFCSPLOWO2_12_FULL_46_14</name>
    <dbReference type="NCBI Taxonomy" id="1801797"/>
    <lineage>
        <taxon>Bacteria</taxon>
        <taxon>Candidatus Nomuraibacteriota</taxon>
    </lineage>
</organism>
<feature type="domain" description="DUF7768" evidence="1">
    <location>
        <begin position="3"/>
        <end position="101"/>
    </location>
</feature>
<comment type="caution">
    <text evidence="2">The sequence shown here is derived from an EMBL/GenBank/DDBJ whole genome shotgun (WGS) entry which is preliminary data.</text>
</comment>
<evidence type="ECO:0000313" key="3">
    <source>
        <dbReference type="Proteomes" id="UP000176192"/>
    </source>
</evidence>
<gene>
    <name evidence="2" type="ORF">A3G06_00115</name>
</gene>
<dbReference type="Proteomes" id="UP000176192">
    <property type="component" value="Unassembled WGS sequence"/>
</dbReference>
<evidence type="ECO:0000259" key="1">
    <source>
        <dbReference type="Pfam" id="PF24963"/>
    </source>
</evidence>
<dbReference type="AlphaFoldDB" id="A0A1F6YA78"/>
<dbReference type="Pfam" id="PF24963">
    <property type="entry name" value="DUF7768"/>
    <property type="match status" value="1"/>
</dbReference>
<proteinExistence type="predicted"/>
<evidence type="ECO:0000313" key="2">
    <source>
        <dbReference type="EMBL" id="OGJ03266.1"/>
    </source>
</evidence>
<sequence length="110" mass="12170">MRRVILESPYAGDVEKNLAYARECLHDCLLRGEAPIASHLLYTQPGVLDDNKPEERKLGIEAGLAWGSLAEATVVYTDRGISGGMKFGIERAGKEGRPVEHRKLYEGKTE</sequence>
<reference evidence="2 3" key="1">
    <citation type="journal article" date="2016" name="Nat. Commun.">
        <title>Thousands of microbial genomes shed light on interconnected biogeochemical processes in an aquifer system.</title>
        <authorList>
            <person name="Anantharaman K."/>
            <person name="Brown C.T."/>
            <person name="Hug L.A."/>
            <person name="Sharon I."/>
            <person name="Castelle C.J."/>
            <person name="Probst A.J."/>
            <person name="Thomas B.C."/>
            <person name="Singh A."/>
            <person name="Wilkins M.J."/>
            <person name="Karaoz U."/>
            <person name="Brodie E.L."/>
            <person name="Williams K.H."/>
            <person name="Hubbard S.S."/>
            <person name="Banfield J.F."/>
        </authorList>
    </citation>
    <scope>NUCLEOTIDE SEQUENCE [LARGE SCALE GENOMIC DNA]</scope>
</reference>
<protein>
    <recommendedName>
        <fullName evidence="1">DUF7768 domain-containing protein</fullName>
    </recommendedName>
</protein>
<dbReference type="EMBL" id="MFVV01000022">
    <property type="protein sequence ID" value="OGJ03266.1"/>
    <property type="molecule type" value="Genomic_DNA"/>
</dbReference>